<keyword evidence="1" id="KW-1133">Transmembrane helix</keyword>
<gene>
    <name evidence="3" type="ORF">GKE48_02985</name>
</gene>
<evidence type="ECO:0000313" key="3">
    <source>
        <dbReference type="EMBL" id="MSC56421.1"/>
    </source>
</evidence>
<name>A0A7C9H1P4_9FIRM</name>
<dbReference type="RefSeq" id="WP_022097258.1">
    <property type="nucleotide sequence ID" value="NZ_DAWDOS010000011.1"/>
</dbReference>
<dbReference type="AlphaFoldDB" id="A0A7C9H1P4"/>
<evidence type="ECO:0000313" key="4">
    <source>
        <dbReference type="Proteomes" id="UP000481964"/>
    </source>
</evidence>
<keyword evidence="1" id="KW-0812">Transmembrane</keyword>
<evidence type="ECO:0000256" key="1">
    <source>
        <dbReference type="SAM" id="Phobius"/>
    </source>
</evidence>
<dbReference type="Proteomes" id="UP000481964">
    <property type="component" value="Unassembled WGS sequence"/>
</dbReference>
<dbReference type="PIRSF" id="PIRSF019083">
    <property type="entry name" value="UCP019083_VanZ"/>
    <property type="match status" value="1"/>
</dbReference>
<feature type="transmembrane region" description="Helical" evidence="1">
    <location>
        <begin position="131"/>
        <end position="153"/>
    </location>
</feature>
<accession>A0A7C9H1P4</accession>
<dbReference type="Pfam" id="PF04892">
    <property type="entry name" value="VanZ"/>
    <property type="match status" value="1"/>
</dbReference>
<evidence type="ECO:0000259" key="2">
    <source>
        <dbReference type="Pfam" id="PF04892"/>
    </source>
</evidence>
<dbReference type="NCBIfam" id="NF037970">
    <property type="entry name" value="vanZ_1"/>
    <property type="match status" value="1"/>
</dbReference>
<feature type="domain" description="VanZ-like" evidence="2">
    <location>
        <begin position="10"/>
        <end position="148"/>
    </location>
</feature>
<comment type="caution">
    <text evidence="3">The sequence shown here is derived from an EMBL/GenBank/DDBJ whole genome shotgun (WGS) entry which is preliminary data.</text>
</comment>
<protein>
    <submittedName>
        <fullName evidence="3">VanZ family protein</fullName>
    </submittedName>
</protein>
<sequence>MNYNIRKMIFLIIALIWAIVIFAFSAKPGDESENQSIKVGMTVCNIFVPGFDNLQEYEQVDMAKKIDYPVRKTAHATEYAILAGCVLGAVTPGFIRWKNGLTAICTAVIYAATDEIHQLFVSGRSGRITDVLIDGCGAVAGTLIILLISRIIVMCRKKKTNL</sequence>
<dbReference type="EMBL" id="WKRD01000002">
    <property type="protein sequence ID" value="MSC56421.1"/>
    <property type="molecule type" value="Genomic_DNA"/>
</dbReference>
<dbReference type="InterPro" id="IPR006976">
    <property type="entry name" value="VanZ-like"/>
</dbReference>
<keyword evidence="1" id="KW-0472">Membrane</keyword>
<proteinExistence type="predicted"/>
<organism evidence="3 4">
    <name type="scientific">Lachnospira eligens</name>
    <dbReference type="NCBI Taxonomy" id="39485"/>
    <lineage>
        <taxon>Bacteria</taxon>
        <taxon>Bacillati</taxon>
        <taxon>Bacillota</taxon>
        <taxon>Clostridia</taxon>
        <taxon>Lachnospirales</taxon>
        <taxon>Lachnospiraceae</taxon>
        <taxon>Lachnospira</taxon>
    </lineage>
</organism>
<reference evidence="3 4" key="1">
    <citation type="journal article" date="2019" name="Nat. Med.">
        <title>A library of human gut bacterial isolates paired with longitudinal multiomics data enables mechanistic microbiome research.</title>
        <authorList>
            <person name="Poyet M."/>
            <person name="Groussin M."/>
            <person name="Gibbons S.M."/>
            <person name="Avila-Pacheco J."/>
            <person name="Jiang X."/>
            <person name="Kearney S.M."/>
            <person name="Perrotta A.R."/>
            <person name="Berdy B."/>
            <person name="Zhao S."/>
            <person name="Lieberman T.D."/>
            <person name="Swanson P.K."/>
            <person name="Smith M."/>
            <person name="Roesemann S."/>
            <person name="Alexander J.E."/>
            <person name="Rich S.A."/>
            <person name="Livny J."/>
            <person name="Vlamakis H."/>
            <person name="Clish C."/>
            <person name="Bullock K."/>
            <person name="Deik A."/>
            <person name="Scott J."/>
            <person name="Pierce K.A."/>
            <person name="Xavier R.J."/>
            <person name="Alm E.J."/>
        </authorList>
    </citation>
    <scope>NUCLEOTIDE SEQUENCE [LARGE SCALE GENOMIC DNA]</scope>
    <source>
        <strain evidence="3 4">BIOML-A1</strain>
    </source>
</reference>
<dbReference type="InterPro" id="IPR016747">
    <property type="entry name" value="Phosphotransbutyrylase"/>
</dbReference>